<dbReference type="AlphaFoldDB" id="A0A368QP97"/>
<dbReference type="InterPro" id="IPR050747">
    <property type="entry name" value="Mitochondrial_chaperone_BCS1"/>
</dbReference>
<dbReference type="InterPro" id="IPR025753">
    <property type="entry name" value="AAA_N_dom"/>
</dbReference>
<evidence type="ECO:0000256" key="6">
    <source>
        <dbReference type="ARBA" id="ARBA00049360"/>
    </source>
</evidence>
<name>A0A368QP97_SETIT</name>
<dbReference type="SUPFAM" id="SSF52540">
    <property type="entry name" value="P-loop containing nucleoside triphosphate hydrolases"/>
    <property type="match status" value="1"/>
</dbReference>
<dbReference type="OrthoDB" id="10251412at2759"/>
<keyword evidence="5" id="KW-0460">Magnesium</keyword>
<dbReference type="InterPro" id="IPR058017">
    <property type="entry name" value="At3g28540-like_C"/>
</dbReference>
<dbReference type="GO" id="GO:0006950">
    <property type="term" value="P:response to stress"/>
    <property type="evidence" value="ECO:0007669"/>
    <property type="project" value="UniProtKB-ARBA"/>
</dbReference>
<sequence length="584" mass="65711">MAAVDKWTGFGSALASFLFLWSVVQRHIPATLTLRLATWSNKLASYFNPYLEVTISEYGAERFRRSDFYLAVEAYLSDACARRARKLRAELGKDSKNLQVSVDDYDEVTDTFHGATIWWHASKKIARSNVISIYPGEDERRFYRVIFHSRHRDLVVDSYLPFVLEEGRAVIVRNRERRLFTNNPSSSWSSYRGGKKQWSHVPFEHPATFDTLAMDPDDKEAIIDDLEAFREAKDYYTKVGKPWKRGYLLYGPPGTGKSTMIAAMANFLDYDVYDLELTAVKNNTELRKLFIETTGKSIIVIEDIDCSVDLTGKRKDKKAEKKTDGEGDDKPKLPVDPDKDDSTKVTLSGLLNFIDGLWSACGGERIIIFTTNHKEKLDPALIRRGRMDKHIEMSYCSFEAFKVLAKNYLDITEHDLFGEVRRLLEETQISPADVAENLMPMSKKKKRDTNACLAALVEALNKAKEEAAAAKAKEEAEAKEKAEAEAKEAKEKMSNGETKGSEVTNDNLFLFFYLLSSSSSPFNFFRAERRVSWRSRCGRASAGGRPTPDGRPARDGRSSGGWRGRRRAGGASGASGRVAGASGY</sequence>
<feature type="domain" description="AAA+ ATPase" evidence="9">
    <location>
        <begin position="243"/>
        <end position="397"/>
    </location>
</feature>
<dbReference type="PANTHER" id="PTHR23070">
    <property type="entry name" value="BCS1 AAA-TYPE ATPASE"/>
    <property type="match status" value="1"/>
</dbReference>
<dbReference type="GO" id="GO:0005524">
    <property type="term" value="F:ATP binding"/>
    <property type="evidence" value="ECO:0007669"/>
    <property type="project" value="UniProtKB-KW"/>
</dbReference>
<accession>A0A368QP97</accession>
<reference evidence="10" key="1">
    <citation type="journal article" date="2012" name="Nat. Biotechnol.">
        <title>Reference genome sequence of the model plant Setaria.</title>
        <authorList>
            <person name="Bennetzen J.L."/>
            <person name="Schmutz J."/>
            <person name="Wang H."/>
            <person name="Percifield R."/>
            <person name="Hawkins J."/>
            <person name="Pontaroli A.C."/>
            <person name="Estep M."/>
            <person name="Feng L."/>
            <person name="Vaughn J.N."/>
            <person name="Grimwood J."/>
            <person name="Jenkins J."/>
            <person name="Barry K."/>
            <person name="Lindquist E."/>
            <person name="Hellsten U."/>
            <person name="Deshpande S."/>
            <person name="Wang X."/>
            <person name="Wu X."/>
            <person name="Mitros T."/>
            <person name="Triplett J."/>
            <person name="Yang X."/>
            <person name="Ye C.Y."/>
            <person name="Mauro-Herrera M."/>
            <person name="Wang L."/>
            <person name="Li P."/>
            <person name="Sharma M."/>
            <person name="Sharma R."/>
            <person name="Ronald P.C."/>
            <person name="Panaud O."/>
            <person name="Kellogg E.A."/>
            <person name="Brutnell T.P."/>
            <person name="Doust A.N."/>
            <person name="Tuskan G.A."/>
            <person name="Rokhsar D."/>
            <person name="Devos K.M."/>
        </authorList>
    </citation>
    <scope>NUCLEOTIDE SEQUENCE [LARGE SCALE GENOMIC DNA]</scope>
    <source>
        <strain evidence="10">Yugu1</strain>
    </source>
</reference>
<dbReference type="FunFam" id="3.40.50.300:FF:001122">
    <property type="entry name" value="AAA-ATPase ASD, mitochondrial"/>
    <property type="match status" value="1"/>
</dbReference>
<keyword evidence="4 7" id="KW-0067">ATP-binding</keyword>
<evidence type="ECO:0000256" key="4">
    <source>
        <dbReference type="ARBA" id="ARBA00022840"/>
    </source>
</evidence>
<evidence type="ECO:0000256" key="3">
    <source>
        <dbReference type="ARBA" id="ARBA00022741"/>
    </source>
</evidence>
<keyword evidence="3 7" id="KW-0547">Nucleotide-binding</keyword>
<dbReference type="InterPro" id="IPR003593">
    <property type="entry name" value="AAA+_ATPase"/>
</dbReference>
<feature type="region of interest" description="Disordered" evidence="8">
    <location>
        <begin position="474"/>
        <end position="500"/>
    </location>
</feature>
<dbReference type="Pfam" id="PF00004">
    <property type="entry name" value="AAA"/>
    <property type="match status" value="1"/>
</dbReference>
<organism evidence="10">
    <name type="scientific">Setaria italica</name>
    <name type="common">Foxtail millet</name>
    <name type="synonym">Panicum italicum</name>
    <dbReference type="NCBI Taxonomy" id="4555"/>
    <lineage>
        <taxon>Eukaryota</taxon>
        <taxon>Viridiplantae</taxon>
        <taxon>Streptophyta</taxon>
        <taxon>Embryophyta</taxon>
        <taxon>Tracheophyta</taxon>
        <taxon>Spermatophyta</taxon>
        <taxon>Magnoliopsida</taxon>
        <taxon>Liliopsida</taxon>
        <taxon>Poales</taxon>
        <taxon>Poaceae</taxon>
        <taxon>PACMAD clade</taxon>
        <taxon>Panicoideae</taxon>
        <taxon>Panicodae</taxon>
        <taxon>Paniceae</taxon>
        <taxon>Cenchrinae</taxon>
        <taxon>Setaria</taxon>
    </lineage>
</organism>
<dbReference type="EMBL" id="CM003530">
    <property type="protein sequence ID" value="RCV19712.1"/>
    <property type="molecule type" value="Genomic_DNA"/>
</dbReference>
<comment type="catalytic activity">
    <reaction evidence="6">
        <text>ATP + H2O = ADP + phosphate + H(+)</text>
        <dbReference type="Rhea" id="RHEA:13065"/>
        <dbReference type="ChEBI" id="CHEBI:15377"/>
        <dbReference type="ChEBI" id="CHEBI:15378"/>
        <dbReference type="ChEBI" id="CHEBI:30616"/>
        <dbReference type="ChEBI" id="CHEBI:43474"/>
        <dbReference type="ChEBI" id="CHEBI:456216"/>
    </reaction>
</comment>
<gene>
    <name evidence="10" type="ORF">SETIT_3G407200v2</name>
</gene>
<evidence type="ECO:0000256" key="7">
    <source>
        <dbReference type="RuleBase" id="RU003651"/>
    </source>
</evidence>
<evidence type="ECO:0000259" key="9">
    <source>
        <dbReference type="SMART" id="SM00382"/>
    </source>
</evidence>
<dbReference type="InterPro" id="IPR003960">
    <property type="entry name" value="ATPase_AAA_CS"/>
</dbReference>
<dbReference type="Pfam" id="PF14363">
    <property type="entry name" value="AAA_assoc"/>
    <property type="match status" value="1"/>
</dbReference>
<evidence type="ECO:0000256" key="1">
    <source>
        <dbReference type="ARBA" id="ARBA00001946"/>
    </source>
</evidence>
<dbReference type="InterPro" id="IPR003959">
    <property type="entry name" value="ATPase_AAA_core"/>
</dbReference>
<feature type="compositionally biased region" description="Basic and acidic residues" evidence="8">
    <location>
        <begin position="474"/>
        <end position="494"/>
    </location>
</feature>
<feature type="region of interest" description="Disordered" evidence="8">
    <location>
        <begin position="536"/>
        <end position="584"/>
    </location>
</feature>
<feature type="non-terminal residue" evidence="10">
    <location>
        <position position="584"/>
    </location>
</feature>
<feature type="region of interest" description="Disordered" evidence="8">
    <location>
        <begin position="315"/>
        <end position="341"/>
    </location>
</feature>
<evidence type="ECO:0000313" key="10">
    <source>
        <dbReference type="EMBL" id="RCV19712.1"/>
    </source>
</evidence>
<evidence type="ECO:0000256" key="8">
    <source>
        <dbReference type="SAM" id="MobiDB-lite"/>
    </source>
</evidence>
<comment type="similarity">
    <text evidence="2">Belongs to the AAA ATPase family. BCS1 subfamily.</text>
</comment>
<dbReference type="GO" id="GO:0016887">
    <property type="term" value="F:ATP hydrolysis activity"/>
    <property type="evidence" value="ECO:0007669"/>
    <property type="project" value="InterPro"/>
</dbReference>
<proteinExistence type="inferred from homology"/>
<comment type="cofactor">
    <cofactor evidence="1">
        <name>Mg(2+)</name>
        <dbReference type="ChEBI" id="CHEBI:18420"/>
    </cofactor>
</comment>
<evidence type="ECO:0000256" key="2">
    <source>
        <dbReference type="ARBA" id="ARBA00007448"/>
    </source>
</evidence>
<reference evidence="10" key="2">
    <citation type="submission" date="2015-07" db="EMBL/GenBank/DDBJ databases">
        <authorList>
            <person name="Noorani M."/>
        </authorList>
    </citation>
    <scope>NUCLEOTIDE SEQUENCE</scope>
    <source>
        <strain evidence="10">Yugu1</strain>
    </source>
</reference>
<dbReference type="InterPro" id="IPR027417">
    <property type="entry name" value="P-loop_NTPase"/>
</dbReference>
<dbReference type="SMART" id="SM00382">
    <property type="entry name" value="AAA"/>
    <property type="match status" value="1"/>
</dbReference>
<dbReference type="Gene3D" id="3.40.50.300">
    <property type="entry name" value="P-loop containing nucleotide triphosphate hydrolases"/>
    <property type="match status" value="1"/>
</dbReference>
<evidence type="ECO:0000256" key="5">
    <source>
        <dbReference type="ARBA" id="ARBA00022842"/>
    </source>
</evidence>
<feature type="compositionally biased region" description="Low complexity" evidence="8">
    <location>
        <begin position="574"/>
        <end position="584"/>
    </location>
</feature>
<protein>
    <recommendedName>
        <fullName evidence="9">AAA+ ATPase domain-containing protein</fullName>
    </recommendedName>
</protein>
<dbReference type="PROSITE" id="PS00674">
    <property type="entry name" value="AAA"/>
    <property type="match status" value="1"/>
</dbReference>
<dbReference type="Gene3D" id="6.10.280.40">
    <property type="match status" value="1"/>
</dbReference>
<dbReference type="STRING" id="4555.A0A368QP97"/>
<dbReference type="CDD" id="cd19510">
    <property type="entry name" value="RecA-like_BCS1"/>
    <property type="match status" value="1"/>
</dbReference>
<dbReference type="Pfam" id="PF25568">
    <property type="entry name" value="AAA_lid_At3g28540"/>
    <property type="match status" value="1"/>
</dbReference>